<dbReference type="Proteomes" id="UP001432166">
    <property type="component" value="Chromosome"/>
</dbReference>
<gene>
    <name evidence="1" type="ORF">OG288_01190</name>
</gene>
<protein>
    <recommendedName>
        <fullName evidence="3">Ricin B lectin domain-containing protein</fullName>
    </recommendedName>
</protein>
<dbReference type="Gene3D" id="2.80.10.50">
    <property type="match status" value="1"/>
</dbReference>
<dbReference type="RefSeq" id="WP_328936403.1">
    <property type="nucleotide sequence ID" value="NZ_CP108133.1"/>
</dbReference>
<proteinExistence type="predicted"/>
<evidence type="ECO:0000313" key="2">
    <source>
        <dbReference type="Proteomes" id="UP001432166"/>
    </source>
</evidence>
<evidence type="ECO:0000313" key="1">
    <source>
        <dbReference type="EMBL" id="WTP47048.1"/>
    </source>
</evidence>
<dbReference type="EMBL" id="CP108133">
    <property type="protein sequence ID" value="WTP47048.1"/>
    <property type="molecule type" value="Genomic_DNA"/>
</dbReference>
<dbReference type="InterPro" id="IPR035992">
    <property type="entry name" value="Ricin_B-like_lectins"/>
</dbReference>
<sequence>MVSLPIPQGPQLIVQSVTGMHITPYGWVDGDVPAVVWRDAATTAYRQSQWEFIPEPGYGERVVRIRNAAYNKDTGAFDRSLALIAETPEDGAAVVSRRSDSKSERQLWRLVSMDVAQADFVIVPLGNDGLAVATRQSYQEGNAVLQLEEVGPWTDQFWRWQRVRG</sequence>
<keyword evidence="2" id="KW-1185">Reference proteome</keyword>
<accession>A0ABZ1J9H4</accession>
<name>A0ABZ1J9H4_9ACTN</name>
<organism evidence="1 2">
    <name type="scientific">Streptomyces tauricus</name>
    <dbReference type="NCBI Taxonomy" id="68274"/>
    <lineage>
        <taxon>Bacteria</taxon>
        <taxon>Bacillati</taxon>
        <taxon>Actinomycetota</taxon>
        <taxon>Actinomycetes</taxon>
        <taxon>Kitasatosporales</taxon>
        <taxon>Streptomycetaceae</taxon>
        <taxon>Streptomyces</taxon>
        <taxon>Streptomyces aurantiacus group</taxon>
    </lineage>
</organism>
<reference evidence="1" key="1">
    <citation type="submission" date="2022-10" db="EMBL/GenBank/DDBJ databases">
        <title>The complete genomes of actinobacterial strains from the NBC collection.</title>
        <authorList>
            <person name="Joergensen T.S."/>
            <person name="Alvarez Arevalo M."/>
            <person name="Sterndorff E.B."/>
            <person name="Faurdal D."/>
            <person name="Vuksanovic O."/>
            <person name="Mourched A.-S."/>
            <person name="Charusanti P."/>
            <person name="Shaw S."/>
            <person name="Blin K."/>
            <person name="Weber T."/>
        </authorList>
    </citation>
    <scope>NUCLEOTIDE SEQUENCE</scope>
    <source>
        <strain evidence="1">NBC_00189</strain>
    </source>
</reference>
<dbReference type="SUPFAM" id="SSF50370">
    <property type="entry name" value="Ricin B-like lectins"/>
    <property type="match status" value="1"/>
</dbReference>
<evidence type="ECO:0008006" key="3">
    <source>
        <dbReference type="Google" id="ProtNLM"/>
    </source>
</evidence>